<keyword evidence="5" id="KW-1185">Reference proteome</keyword>
<sequence>KNVAEKNLKFIKSCVDSGADLDKIAPCGCTPLTKATTLEDFEMVKYIVGLGADVNCCGGDGKTALAIAASKNCLQIVKFLMESGADVSLAKTELDVYAEWNEDFDIFLKLYENKLSLEEFGSGDEEAQPEMN</sequence>
<feature type="non-terminal residue" evidence="4">
    <location>
        <position position="132"/>
    </location>
</feature>
<feature type="non-terminal residue" evidence="4">
    <location>
        <position position="1"/>
    </location>
</feature>
<dbReference type="InterPro" id="IPR002110">
    <property type="entry name" value="Ankyrin_rpt"/>
</dbReference>
<reference evidence="4 5" key="1">
    <citation type="submission" date="2017-03" db="EMBL/GenBank/DDBJ databases">
        <title>Genome of the blue death feigning beetle - Asbolus verrucosus.</title>
        <authorList>
            <person name="Rider S.D."/>
        </authorList>
    </citation>
    <scope>NUCLEOTIDE SEQUENCE [LARGE SCALE GENOMIC DNA]</scope>
    <source>
        <strain evidence="4">Butters</strain>
        <tissue evidence="4">Head and leg muscle</tissue>
    </source>
</reference>
<organism evidence="4 5">
    <name type="scientific">Asbolus verrucosus</name>
    <name type="common">Desert ironclad beetle</name>
    <dbReference type="NCBI Taxonomy" id="1661398"/>
    <lineage>
        <taxon>Eukaryota</taxon>
        <taxon>Metazoa</taxon>
        <taxon>Ecdysozoa</taxon>
        <taxon>Arthropoda</taxon>
        <taxon>Hexapoda</taxon>
        <taxon>Insecta</taxon>
        <taxon>Pterygota</taxon>
        <taxon>Neoptera</taxon>
        <taxon>Endopterygota</taxon>
        <taxon>Coleoptera</taxon>
        <taxon>Polyphaga</taxon>
        <taxon>Cucujiformia</taxon>
        <taxon>Tenebrionidae</taxon>
        <taxon>Pimeliinae</taxon>
        <taxon>Asbolus</taxon>
    </lineage>
</organism>
<dbReference type="Pfam" id="PF12796">
    <property type="entry name" value="Ank_2"/>
    <property type="match status" value="1"/>
</dbReference>
<comment type="caution">
    <text evidence="4">The sequence shown here is derived from an EMBL/GenBank/DDBJ whole genome shotgun (WGS) entry which is preliminary data.</text>
</comment>
<evidence type="ECO:0000256" key="2">
    <source>
        <dbReference type="ARBA" id="ARBA00023043"/>
    </source>
</evidence>
<name>A0A482VMS1_ASBVE</name>
<dbReference type="PROSITE" id="PS50088">
    <property type="entry name" value="ANK_REPEAT"/>
    <property type="match status" value="1"/>
</dbReference>
<dbReference type="Gene3D" id="1.25.40.20">
    <property type="entry name" value="Ankyrin repeat-containing domain"/>
    <property type="match status" value="1"/>
</dbReference>
<feature type="repeat" description="ANK" evidence="3">
    <location>
        <begin position="60"/>
        <end position="92"/>
    </location>
</feature>
<keyword evidence="1" id="KW-0677">Repeat</keyword>
<protein>
    <submittedName>
        <fullName evidence="4">Ankyrin repeat domain containing protein</fullName>
    </submittedName>
</protein>
<dbReference type="SUPFAM" id="SSF48403">
    <property type="entry name" value="Ankyrin repeat"/>
    <property type="match status" value="1"/>
</dbReference>
<dbReference type="AlphaFoldDB" id="A0A482VMS1"/>
<keyword evidence="2 3" id="KW-0040">ANK repeat</keyword>
<accession>A0A482VMS1</accession>
<evidence type="ECO:0000313" key="4">
    <source>
        <dbReference type="EMBL" id="RZC33993.1"/>
    </source>
</evidence>
<gene>
    <name evidence="4" type="ORF">BDFB_014272</name>
</gene>
<evidence type="ECO:0000256" key="3">
    <source>
        <dbReference type="PROSITE-ProRule" id="PRU00023"/>
    </source>
</evidence>
<dbReference type="InterPro" id="IPR036770">
    <property type="entry name" value="Ankyrin_rpt-contain_sf"/>
</dbReference>
<evidence type="ECO:0000256" key="1">
    <source>
        <dbReference type="ARBA" id="ARBA00022737"/>
    </source>
</evidence>
<dbReference type="PROSITE" id="PS50297">
    <property type="entry name" value="ANK_REP_REGION"/>
    <property type="match status" value="1"/>
</dbReference>
<proteinExistence type="predicted"/>
<dbReference type="OrthoDB" id="194358at2759"/>
<dbReference type="PANTHER" id="PTHR24171">
    <property type="entry name" value="ANKYRIN REPEAT DOMAIN-CONTAINING PROTEIN 39-RELATED"/>
    <property type="match status" value="1"/>
</dbReference>
<dbReference type="EMBL" id="QDEB01083958">
    <property type="protein sequence ID" value="RZC33993.1"/>
    <property type="molecule type" value="Genomic_DNA"/>
</dbReference>
<dbReference type="SMART" id="SM00248">
    <property type="entry name" value="ANK"/>
    <property type="match status" value="2"/>
</dbReference>
<evidence type="ECO:0000313" key="5">
    <source>
        <dbReference type="Proteomes" id="UP000292052"/>
    </source>
</evidence>
<dbReference type="Proteomes" id="UP000292052">
    <property type="component" value="Unassembled WGS sequence"/>
</dbReference>